<evidence type="ECO:0000259" key="1">
    <source>
        <dbReference type="Pfam" id="PF13302"/>
    </source>
</evidence>
<organism evidence="2 3">
    <name type="scientific">Mucilaginibacter glaciei</name>
    <dbReference type="NCBI Taxonomy" id="2772109"/>
    <lineage>
        <taxon>Bacteria</taxon>
        <taxon>Pseudomonadati</taxon>
        <taxon>Bacteroidota</taxon>
        <taxon>Sphingobacteriia</taxon>
        <taxon>Sphingobacteriales</taxon>
        <taxon>Sphingobacteriaceae</taxon>
        <taxon>Mucilaginibacter</taxon>
    </lineage>
</organism>
<protein>
    <submittedName>
        <fullName evidence="2">GNAT family N-acetyltransferase</fullName>
    </submittedName>
</protein>
<evidence type="ECO:0000313" key="2">
    <source>
        <dbReference type="EMBL" id="MBD1394693.1"/>
    </source>
</evidence>
<dbReference type="AlphaFoldDB" id="A0A926NZB2"/>
<dbReference type="RefSeq" id="WP_191164545.1">
    <property type="nucleotide sequence ID" value="NZ_JACWMX010000007.1"/>
</dbReference>
<dbReference type="InterPro" id="IPR000182">
    <property type="entry name" value="GNAT_dom"/>
</dbReference>
<accession>A0A926NZB2</accession>
<evidence type="ECO:0000313" key="3">
    <source>
        <dbReference type="Proteomes" id="UP000619078"/>
    </source>
</evidence>
<dbReference type="InterPro" id="IPR016181">
    <property type="entry name" value="Acyl_CoA_acyltransferase"/>
</dbReference>
<feature type="domain" description="N-acetyltransferase" evidence="1">
    <location>
        <begin position="10"/>
        <end position="139"/>
    </location>
</feature>
<dbReference type="GO" id="GO:0016747">
    <property type="term" value="F:acyltransferase activity, transferring groups other than amino-acyl groups"/>
    <property type="evidence" value="ECO:0007669"/>
    <property type="project" value="InterPro"/>
</dbReference>
<gene>
    <name evidence="2" type="ORF">IDJ76_16410</name>
</gene>
<comment type="caution">
    <text evidence="2">The sequence shown here is derived from an EMBL/GenBank/DDBJ whole genome shotgun (WGS) entry which is preliminary data.</text>
</comment>
<sequence>MQLPIHKYGLIFRLVEETDAEFILSLRTDNIHARYLSPTENDLQKQIDWIRKYKKREEKQQEFYFLFADEDNQPVGVVRVYDIQNDTYTNGSWIVKPGCDEFISIKSDLFLADFAANQLENKRCVFDVRKDNKKALRFHRMFSRITGEDEINYYFTIDEADAKRKYEFLTSII</sequence>
<dbReference type="Gene3D" id="3.40.630.30">
    <property type="match status" value="1"/>
</dbReference>
<dbReference type="EMBL" id="JACWMX010000007">
    <property type="protein sequence ID" value="MBD1394693.1"/>
    <property type="molecule type" value="Genomic_DNA"/>
</dbReference>
<dbReference type="Proteomes" id="UP000619078">
    <property type="component" value="Unassembled WGS sequence"/>
</dbReference>
<reference evidence="2" key="1">
    <citation type="submission" date="2020-09" db="EMBL/GenBank/DDBJ databases">
        <title>Novel species of Mucilaginibacter isolated from a glacier on the Tibetan Plateau.</title>
        <authorList>
            <person name="Liu Q."/>
            <person name="Xin Y.-H."/>
        </authorList>
    </citation>
    <scope>NUCLEOTIDE SEQUENCE</scope>
    <source>
        <strain evidence="2">ZB1P21</strain>
    </source>
</reference>
<keyword evidence="3" id="KW-1185">Reference proteome</keyword>
<dbReference type="SUPFAM" id="SSF55729">
    <property type="entry name" value="Acyl-CoA N-acyltransferases (Nat)"/>
    <property type="match status" value="1"/>
</dbReference>
<name>A0A926NZB2_9SPHI</name>
<proteinExistence type="predicted"/>
<dbReference type="Pfam" id="PF13302">
    <property type="entry name" value="Acetyltransf_3"/>
    <property type="match status" value="1"/>
</dbReference>